<keyword evidence="2" id="KW-1185">Reference proteome</keyword>
<accession>X6LTK0</accession>
<sequence>MLFSNKSVKLAIIKSIPQKWTGKYCRDKGTIGLDAAERSECMKVVRAWIDVESQYKLASELMDHLLDDFNVFHQKDSNEIMNFVSSEEGLELLHFLQQISQKMKVNIFDYFCHWFEQLCENITKSNVNVAAMDMLVTSARLEKLLKLWEGMTSRGTTINTNTVRTLAKEYEQVKINRELLETFFKRSGIGLVWFGSELQALHQLSVQITTAHDWQDMTLRQALQFDWTAFQTCKSIFEAFHKIQVSDIALSMWKAVIAEKIHMWSI</sequence>
<dbReference type="AlphaFoldDB" id="X6LTK0"/>
<evidence type="ECO:0000313" key="1">
    <source>
        <dbReference type="EMBL" id="ETO04954.1"/>
    </source>
</evidence>
<evidence type="ECO:0000313" key="2">
    <source>
        <dbReference type="Proteomes" id="UP000023152"/>
    </source>
</evidence>
<name>X6LTK0_RETFI</name>
<comment type="caution">
    <text evidence="1">The sequence shown here is derived from an EMBL/GenBank/DDBJ whole genome shotgun (WGS) entry which is preliminary data.</text>
</comment>
<protein>
    <submittedName>
        <fullName evidence="1">Uncharacterized protein</fullName>
    </submittedName>
</protein>
<dbReference type="EMBL" id="ASPP01028716">
    <property type="protein sequence ID" value="ETO04954.1"/>
    <property type="molecule type" value="Genomic_DNA"/>
</dbReference>
<dbReference type="Proteomes" id="UP000023152">
    <property type="component" value="Unassembled WGS sequence"/>
</dbReference>
<reference evidence="1 2" key="1">
    <citation type="journal article" date="2013" name="Curr. Biol.">
        <title>The Genome of the Foraminiferan Reticulomyxa filosa.</title>
        <authorList>
            <person name="Glockner G."/>
            <person name="Hulsmann N."/>
            <person name="Schleicher M."/>
            <person name="Noegel A.A."/>
            <person name="Eichinger L."/>
            <person name="Gallinger C."/>
            <person name="Pawlowski J."/>
            <person name="Sierra R."/>
            <person name="Euteneuer U."/>
            <person name="Pillet L."/>
            <person name="Moustafa A."/>
            <person name="Platzer M."/>
            <person name="Groth M."/>
            <person name="Szafranski K."/>
            <person name="Schliwa M."/>
        </authorList>
    </citation>
    <scope>NUCLEOTIDE SEQUENCE [LARGE SCALE GENOMIC DNA]</scope>
</reference>
<proteinExistence type="predicted"/>
<organism evidence="1 2">
    <name type="scientific">Reticulomyxa filosa</name>
    <dbReference type="NCBI Taxonomy" id="46433"/>
    <lineage>
        <taxon>Eukaryota</taxon>
        <taxon>Sar</taxon>
        <taxon>Rhizaria</taxon>
        <taxon>Retaria</taxon>
        <taxon>Foraminifera</taxon>
        <taxon>Monothalamids</taxon>
        <taxon>Reticulomyxidae</taxon>
        <taxon>Reticulomyxa</taxon>
    </lineage>
</organism>
<feature type="non-terminal residue" evidence="1">
    <location>
        <position position="266"/>
    </location>
</feature>
<gene>
    <name evidence="1" type="ORF">RFI_32443</name>
</gene>